<protein>
    <submittedName>
        <fullName evidence="1">Uncharacterized protein</fullName>
    </submittedName>
</protein>
<dbReference type="Proteomes" id="UP001056685">
    <property type="component" value="Segment"/>
</dbReference>
<reference evidence="1" key="1">
    <citation type="submission" date="2022-05" db="EMBL/GenBank/DDBJ databases">
        <authorList>
            <person name="Friedrich I."/>
            <person name="Poehlein A."/>
            <person name="Schneider D."/>
            <person name="Hertel R."/>
            <person name="Daniel R."/>
        </authorList>
    </citation>
    <scope>NUCLEOTIDE SEQUENCE</scope>
</reference>
<evidence type="ECO:0000313" key="2">
    <source>
        <dbReference type="Proteomes" id="UP001056685"/>
    </source>
</evidence>
<sequence>MTVQPHLQSPTESEQDALDYIAANNADGRFNDVLARYQAGDISLGLLAFKGVGIASLRHEQARLYNLLQGSPAERLDIDVEAITKAHAQITETIAKAEDVVANPVVYALRKDFAA</sequence>
<evidence type="ECO:0000313" key="1">
    <source>
        <dbReference type="EMBL" id="USN14300.1"/>
    </source>
</evidence>
<name>A0A9E7MQI9_9CAUD</name>
<organism evidence="1 2">
    <name type="scientific">Brevundimonas phage vB_BpoS-Kabachok</name>
    <dbReference type="NCBI Taxonomy" id="2948600"/>
    <lineage>
        <taxon>Viruses</taxon>
        <taxon>Duplodnaviria</taxon>
        <taxon>Heunggongvirae</taxon>
        <taxon>Uroviricota</taxon>
        <taxon>Caudoviricetes</taxon>
        <taxon>Jeanschmidtviridae</taxon>
        <taxon>Marchewkavirus</taxon>
        <taxon>Marchewkavirus kabachok</taxon>
    </lineage>
</organism>
<accession>A0A9E7MQI9</accession>
<proteinExistence type="predicted"/>
<keyword evidence="2" id="KW-1185">Reference proteome</keyword>
<gene>
    <name evidence="1" type="ORF">KABACHOK_04870</name>
</gene>
<dbReference type="EMBL" id="ON529852">
    <property type="protein sequence ID" value="USN14300.1"/>
    <property type="molecule type" value="Genomic_DNA"/>
</dbReference>